<proteinExistence type="predicted"/>
<keyword evidence="2" id="KW-1185">Reference proteome</keyword>
<comment type="caution">
    <text evidence="1">The sequence shown here is derived from an EMBL/GenBank/DDBJ whole genome shotgun (WGS) entry which is preliminary data.</text>
</comment>
<dbReference type="EMBL" id="BSEJ01000003">
    <property type="protein sequence ID" value="GLJ60932.1"/>
    <property type="molecule type" value="Genomic_DNA"/>
</dbReference>
<evidence type="ECO:0008006" key="3">
    <source>
        <dbReference type="Google" id="ProtNLM"/>
    </source>
</evidence>
<sequence>MLAVLGVLAVLAGGGAAVSLTQGPRVSTVEVDAEAATQASGSRVVLTANQALADIDASQVTVSPETPFTVDAAGRMVGVRFTVPLDDDTEYTVTIDGAESVGGGPASTLETTFTTPPAEIFLLQRDADGDDTIFRSDISGDAAVPVYTAASIDDFRVTGEHLVVSVREDDASALYVADRDGSHAERMPLPGEGTITGLQVSSRGELVGYTYTDLQLSETEGRASVLFTADLREPDAEPEPMVVGDEEPSIASWRFVPDSSALLFVNFAGDLIVYDPAAEDPSPTALGTAFAIDAVTRGTYTAFIERLDVAGGVQLDLTTGDETDLVEPSDDLGQPGRVLPVPGGGTVREFVRLGADGTPEAQLVAYVDDEGASRTLLEATGADGLLQTCVSPSGRYAAALVAPDLTTNRYDYDALQPLPTTLETHIIEIETGEEVSNLSGFGISWCDVGPWDSVTG</sequence>
<protein>
    <recommendedName>
        <fullName evidence="3">SbsA Ig-like domain-containing protein</fullName>
    </recommendedName>
</protein>
<reference evidence="1" key="2">
    <citation type="submission" date="2023-01" db="EMBL/GenBank/DDBJ databases">
        <authorList>
            <person name="Sun Q."/>
            <person name="Evtushenko L."/>
        </authorList>
    </citation>
    <scope>NUCLEOTIDE SEQUENCE</scope>
    <source>
        <strain evidence="1">VKM Ac-1020</strain>
    </source>
</reference>
<dbReference type="Proteomes" id="UP001142462">
    <property type="component" value="Unassembled WGS sequence"/>
</dbReference>
<gene>
    <name evidence="1" type="ORF">GCM10017576_10610</name>
</gene>
<dbReference type="SUPFAM" id="SSF82171">
    <property type="entry name" value="DPP6 N-terminal domain-like"/>
    <property type="match status" value="1"/>
</dbReference>
<evidence type="ECO:0000313" key="2">
    <source>
        <dbReference type="Proteomes" id="UP001142462"/>
    </source>
</evidence>
<reference evidence="1" key="1">
    <citation type="journal article" date="2014" name="Int. J. Syst. Evol. Microbiol.">
        <title>Complete genome sequence of Corynebacterium casei LMG S-19264T (=DSM 44701T), isolated from a smear-ripened cheese.</title>
        <authorList>
            <consortium name="US DOE Joint Genome Institute (JGI-PGF)"/>
            <person name="Walter F."/>
            <person name="Albersmeier A."/>
            <person name="Kalinowski J."/>
            <person name="Ruckert C."/>
        </authorList>
    </citation>
    <scope>NUCLEOTIDE SEQUENCE</scope>
    <source>
        <strain evidence="1">VKM Ac-1020</strain>
    </source>
</reference>
<dbReference type="AlphaFoldDB" id="A0A9W6H1P7"/>
<organism evidence="1 2">
    <name type="scientific">Microbacterium barkeri</name>
    <dbReference type="NCBI Taxonomy" id="33917"/>
    <lineage>
        <taxon>Bacteria</taxon>
        <taxon>Bacillati</taxon>
        <taxon>Actinomycetota</taxon>
        <taxon>Actinomycetes</taxon>
        <taxon>Micrococcales</taxon>
        <taxon>Microbacteriaceae</taxon>
        <taxon>Microbacterium</taxon>
    </lineage>
</organism>
<accession>A0A9W6H1P7</accession>
<dbReference type="Gene3D" id="2.130.10.120">
    <property type="entry name" value="Prolyl oligopeptidase, N-terminal domain"/>
    <property type="match status" value="1"/>
</dbReference>
<evidence type="ECO:0000313" key="1">
    <source>
        <dbReference type="EMBL" id="GLJ60932.1"/>
    </source>
</evidence>
<name>A0A9W6H1P7_9MICO</name>